<dbReference type="Gene3D" id="3.20.20.370">
    <property type="entry name" value="Glycoside hydrolase/deacetylase"/>
    <property type="match status" value="1"/>
</dbReference>
<gene>
    <name evidence="1" type="ORF">N7Z68_02090</name>
</gene>
<dbReference type="Pfam" id="PF04748">
    <property type="entry name" value="Polysacc_deac_2"/>
    <property type="match status" value="1"/>
</dbReference>
<organism evidence="1 2">
    <name type="scientific">Alkalihalobacterium chitinilyticum</name>
    <dbReference type="NCBI Taxonomy" id="2980103"/>
    <lineage>
        <taxon>Bacteria</taxon>
        <taxon>Bacillati</taxon>
        <taxon>Bacillota</taxon>
        <taxon>Bacilli</taxon>
        <taxon>Bacillales</taxon>
        <taxon>Bacillaceae</taxon>
        <taxon>Alkalihalobacterium</taxon>
    </lineage>
</organism>
<dbReference type="CDD" id="cd10936">
    <property type="entry name" value="CE4_DAC2"/>
    <property type="match status" value="1"/>
</dbReference>
<name>A0ABT5V9P7_9BACI</name>
<dbReference type="RefSeq" id="WP_275116796.1">
    <property type="nucleotide sequence ID" value="NZ_JAOTPO010000001.1"/>
</dbReference>
<protein>
    <submittedName>
        <fullName evidence="1">Divergent polysaccharide deacetylase family protein</fullName>
    </submittedName>
</protein>
<proteinExistence type="predicted"/>
<keyword evidence="2" id="KW-1185">Reference proteome</keyword>
<dbReference type="PANTHER" id="PTHR30105">
    <property type="entry name" value="UNCHARACTERIZED YIBQ-RELATED"/>
    <property type="match status" value="1"/>
</dbReference>
<dbReference type="SUPFAM" id="SSF88713">
    <property type="entry name" value="Glycoside hydrolase/deacetylase"/>
    <property type="match status" value="1"/>
</dbReference>
<dbReference type="InterPro" id="IPR006837">
    <property type="entry name" value="Divergent_DAC"/>
</dbReference>
<dbReference type="InterPro" id="IPR011330">
    <property type="entry name" value="Glyco_hydro/deAcase_b/a-brl"/>
</dbReference>
<accession>A0ABT5V9P7</accession>
<reference evidence="1" key="1">
    <citation type="submission" date="2024-05" db="EMBL/GenBank/DDBJ databases">
        <title>Alkalihalobacillus sp. strain MEB203 novel alkaliphilic bacterium from Lonar Lake, India.</title>
        <authorList>
            <person name="Joshi A."/>
            <person name="Thite S."/>
            <person name="Mengade P."/>
        </authorList>
    </citation>
    <scope>NUCLEOTIDE SEQUENCE</scope>
    <source>
        <strain evidence="1">MEB 203</strain>
    </source>
</reference>
<sequence>MKKSLIFLAFVIFLTIFQTTLVAKEHSTQQQGLQAAIIIDDFGGDVKGVNEFFDSKIPITVAVMPFLKNSEEQALKAHELGLEVMLHLPLEPKKGKKSWLGPNPITSDLSHEEIRKRVKAAIESIPHIAGVNNHMGSKIVEDEEIMRVILEVVKEYDLYVIDSGTSGKSVIPKLAEEMNIPWSIRDTFLDDTHSSSSHVHKQMIKLAKVATKHGKAIGIGHVGIKGTETVKGVKSALPHFKEKGIEIVPASHLLQTKVEENPEKFWQSE</sequence>
<dbReference type="PANTHER" id="PTHR30105:SF2">
    <property type="entry name" value="DIVERGENT POLYSACCHARIDE DEACETYLASE SUPERFAMILY"/>
    <property type="match status" value="1"/>
</dbReference>
<dbReference type="EMBL" id="JAOTPO010000001">
    <property type="protein sequence ID" value="MDE5412176.1"/>
    <property type="molecule type" value="Genomic_DNA"/>
</dbReference>
<dbReference type="Proteomes" id="UP001148125">
    <property type="component" value="Unassembled WGS sequence"/>
</dbReference>
<comment type="caution">
    <text evidence="1">The sequence shown here is derived from an EMBL/GenBank/DDBJ whole genome shotgun (WGS) entry which is preliminary data.</text>
</comment>
<evidence type="ECO:0000313" key="2">
    <source>
        <dbReference type="Proteomes" id="UP001148125"/>
    </source>
</evidence>
<evidence type="ECO:0000313" key="1">
    <source>
        <dbReference type="EMBL" id="MDE5412176.1"/>
    </source>
</evidence>